<dbReference type="EMBL" id="JACHHB010000008">
    <property type="protein sequence ID" value="MBB5173842.1"/>
    <property type="molecule type" value="Genomic_DNA"/>
</dbReference>
<dbReference type="Pfam" id="PF03480">
    <property type="entry name" value="DctP"/>
    <property type="match status" value="1"/>
</dbReference>
<dbReference type="GO" id="GO:0055085">
    <property type="term" value="P:transmembrane transport"/>
    <property type="evidence" value="ECO:0007669"/>
    <property type="project" value="InterPro"/>
</dbReference>
<dbReference type="NCBIfam" id="TIGR00787">
    <property type="entry name" value="dctP"/>
    <property type="match status" value="1"/>
</dbReference>
<keyword evidence="3" id="KW-0732">Signal</keyword>
<comment type="caution">
    <text evidence="5">The sequence shown here is derived from an EMBL/GenBank/DDBJ whole genome shotgun (WGS) entry which is preliminary data.</text>
</comment>
<dbReference type="InterPro" id="IPR038404">
    <property type="entry name" value="TRAP_DctP_sf"/>
</dbReference>
<dbReference type="InterPro" id="IPR004682">
    <property type="entry name" value="TRAP_DctP"/>
</dbReference>
<evidence type="ECO:0000256" key="3">
    <source>
        <dbReference type="ARBA" id="ARBA00022729"/>
    </source>
</evidence>
<dbReference type="Gene3D" id="3.40.190.170">
    <property type="entry name" value="Bacterial extracellular solute-binding protein, family 7"/>
    <property type="match status" value="1"/>
</dbReference>
<dbReference type="NCBIfam" id="NF037995">
    <property type="entry name" value="TRAP_S1"/>
    <property type="match status" value="1"/>
</dbReference>
<dbReference type="RefSeq" id="WP_184664279.1">
    <property type="nucleotide sequence ID" value="NZ_JACHHB010000008.1"/>
</dbReference>
<dbReference type="InterPro" id="IPR018389">
    <property type="entry name" value="DctP_fam"/>
</dbReference>
<dbReference type="AlphaFoldDB" id="A0A840QQX0"/>
<accession>A0A840QQX0</accession>
<evidence type="ECO:0000313" key="6">
    <source>
        <dbReference type="Proteomes" id="UP000551878"/>
    </source>
</evidence>
<keyword evidence="2" id="KW-0813">Transport</keyword>
<dbReference type="GO" id="GO:0030288">
    <property type="term" value="C:outer membrane-bounded periplasmic space"/>
    <property type="evidence" value="ECO:0007669"/>
    <property type="project" value="InterPro"/>
</dbReference>
<sequence length="366" mass="40614">MNKKHFLTGTLSLALVAGLTACGGEEEAGGDSQTDDQNESASEENVDTEYSSSDATYTIEAGIGLNSEHPQYKGLLEFKNIVEEATDGDIYVETYHSSQLGDDRQMMEALQLGSQEVTIPSTAPITNFVEEYAVFDFPFLFPNDEVAMEVLNGEVGDQLLDALEDQEMVGLAYWENGFRDLSNSDRPVETAEDFEGLTVRTMENEIHLDAFSELGANPTPMAFGELFTAMQQGTVDGQENPLATIYLESFYEVQDYYSDTNHVYSPFVFLMSKQFFDGLPDDYQEIVADAAQEAGEYQIEENRAANAELLDALIEEGVEYSEVTDEAREEMAEIVQPVIDEHAEDLGTDFVDEVYEAIEEAEASLE</sequence>
<dbReference type="PROSITE" id="PS51257">
    <property type="entry name" value="PROKAR_LIPOPROTEIN"/>
    <property type="match status" value="1"/>
</dbReference>
<protein>
    <submittedName>
        <fullName evidence="5">Tripartite ATP-independent transporter DctP family solute receptor</fullName>
    </submittedName>
</protein>
<evidence type="ECO:0000256" key="1">
    <source>
        <dbReference type="ARBA" id="ARBA00009023"/>
    </source>
</evidence>
<organism evidence="5 6">
    <name type="scientific">Texcoconibacillus texcoconensis</name>
    <dbReference type="NCBI Taxonomy" id="1095777"/>
    <lineage>
        <taxon>Bacteria</taxon>
        <taxon>Bacillati</taxon>
        <taxon>Bacillota</taxon>
        <taxon>Bacilli</taxon>
        <taxon>Bacillales</taxon>
        <taxon>Bacillaceae</taxon>
        <taxon>Texcoconibacillus</taxon>
    </lineage>
</organism>
<keyword evidence="5" id="KW-0675">Receptor</keyword>
<evidence type="ECO:0000256" key="4">
    <source>
        <dbReference type="SAM" id="MobiDB-lite"/>
    </source>
</evidence>
<dbReference type="PANTHER" id="PTHR33376">
    <property type="match status" value="1"/>
</dbReference>
<comment type="similarity">
    <text evidence="1">Belongs to the bacterial solute-binding protein 7 family.</text>
</comment>
<reference evidence="5 6" key="1">
    <citation type="submission" date="2020-08" db="EMBL/GenBank/DDBJ databases">
        <title>Genomic Encyclopedia of Type Strains, Phase IV (KMG-IV): sequencing the most valuable type-strain genomes for metagenomic binning, comparative biology and taxonomic classification.</title>
        <authorList>
            <person name="Goeker M."/>
        </authorList>
    </citation>
    <scope>NUCLEOTIDE SEQUENCE [LARGE SCALE GENOMIC DNA]</scope>
    <source>
        <strain evidence="5 6">DSM 24696</strain>
    </source>
</reference>
<gene>
    <name evidence="5" type="ORF">HNQ41_002032</name>
</gene>
<evidence type="ECO:0000256" key="2">
    <source>
        <dbReference type="ARBA" id="ARBA00022448"/>
    </source>
</evidence>
<feature type="compositionally biased region" description="Acidic residues" evidence="4">
    <location>
        <begin position="24"/>
        <end position="47"/>
    </location>
</feature>
<dbReference type="Proteomes" id="UP000551878">
    <property type="component" value="Unassembled WGS sequence"/>
</dbReference>
<dbReference type="CDD" id="cd13679">
    <property type="entry name" value="PBP2_TRAP_YiaO_like"/>
    <property type="match status" value="1"/>
</dbReference>
<evidence type="ECO:0000313" key="5">
    <source>
        <dbReference type="EMBL" id="MBB5173842.1"/>
    </source>
</evidence>
<dbReference type="PANTHER" id="PTHR33376:SF7">
    <property type="entry name" value="C4-DICARBOXYLATE-BINDING PROTEIN DCTB"/>
    <property type="match status" value="1"/>
</dbReference>
<dbReference type="PIRSF" id="PIRSF006470">
    <property type="entry name" value="DctB"/>
    <property type="match status" value="1"/>
</dbReference>
<keyword evidence="6" id="KW-1185">Reference proteome</keyword>
<name>A0A840QQX0_9BACI</name>
<feature type="region of interest" description="Disordered" evidence="4">
    <location>
        <begin position="24"/>
        <end position="53"/>
    </location>
</feature>
<proteinExistence type="inferred from homology"/>